<dbReference type="Gene3D" id="3.40.50.720">
    <property type="entry name" value="NAD(P)-binding Rossmann-like Domain"/>
    <property type="match status" value="1"/>
</dbReference>
<gene>
    <name evidence="2" type="ORF">GCM10025883_16510</name>
</gene>
<evidence type="ECO:0000313" key="3">
    <source>
        <dbReference type="Proteomes" id="UP001157126"/>
    </source>
</evidence>
<dbReference type="InterPro" id="IPR013332">
    <property type="entry name" value="KPR_N"/>
</dbReference>
<dbReference type="Pfam" id="PF02558">
    <property type="entry name" value="ApbA"/>
    <property type="match status" value="1"/>
</dbReference>
<evidence type="ECO:0000259" key="1">
    <source>
        <dbReference type="Pfam" id="PF02558"/>
    </source>
</evidence>
<name>A0ABQ6IQ80_9MICO</name>
<proteinExistence type="predicted"/>
<organism evidence="2 3">
    <name type="scientific">Mobilicoccus caccae</name>
    <dbReference type="NCBI Taxonomy" id="1859295"/>
    <lineage>
        <taxon>Bacteria</taxon>
        <taxon>Bacillati</taxon>
        <taxon>Actinomycetota</taxon>
        <taxon>Actinomycetes</taxon>
        <taxon>Micrococcales</taxon>
        <taxon>Dermatophilaceae</taxon>
        <taxon>Mobilicoccus</taxon>
    </lineage>
</organism>
<evidence type="ECO:0000313" key="2">
    <source>
        <dbReference type="EMBL" id="GMA39606.1"/>
    </source>
</evidence>
<dbReference type="EMBL" id="BSUO01000001">
    <property type="protein sequence ID" value="GMA39606.1"/>
    <property type="molecule type" value="Genomic_DNA"/>
</dbReference>
<sequence length="96" mass="10187">MTSEISTVAVLGAGAMGAMYADHFSTGGLSTCLVASGLRADRLRNPGLTVNGRRLDVPVITPSTSDSPSTSSSWRSRATTWTRPWTTWLRSSATAR</sequence>
<dbReference type="Proteomes" id="UP001157126">
    <property type="component" value="Unassembled WGS sequence"/>
</dbReference>
<reference evidence="3" key="1">
    <citation type="journal article" date="2019" name="Int. J. Syst. Evol. Microbiol.">
        <title>The Global Catalogue of Microorganisms (GCM) 10K type strain sequencing project: providing services to taxonomists for standard genome sequencing and annotation.</title>
        <authorList>
            <consortium name="The Broad Institute Genomics Platform"/>
            <consortium name="The Broad Institute Genome Sequencing Center for Infectious Disease"/>
            <person name="Wu L."/>
            <person name="Ma J."/>
        </authorList>
    </citation>
    <scope>NUCLEOTIDE SEQUENCE [LARGE SCALE GENOMIC DNA]</scope>
    <source>
        <strain evidence="3">NBRC 113072</strain>
    </source>
</reference>
<comment type="caution">
    <text evidence="2">The sequence shown here is derived from an EMBL/GenBank/DDBJ whole genome shotgun (WGS) entry which is preliminary data.</text>
</comment>
<protein>
    <recommendedName>
        <fullName evidence="1">Ketopantoate reductase N-terminal domain-containing protein</fullName>
    </recommendedName>
</protein>
<accession>A0ABQ6IQ80</accession>
<feature type="domain" description="Ketopantoate reductase N-terminal" evidence="1">
    <location>
        <begin position="8"/>
        <end position="67"/>
    </location>
</feature>
<keyword evidence="3" id="KW-1185">Reference proteome</keyword>